<evidence type="ECO:0000313" key="1">
    <source>
        <dbReference type="EMBL" id="KAG7300621.1"/>
    </source>
</evidence>
<accession>A0ABQ7Q5U9</accession>
<evidence type="ECO:0000313" key="2">
    <source>
        <dbReference type="Proteomes" id="UP000823941"/>
    </source>
</evidence>
<dbReference type="Proteomes" id="UP000823941">
    <property type="component" value="Chromosome 20"/>
</dbReference>
<proteinExistence type="predicted"/>
<organism evidence="1 2">
    <name type="scientific">Plutella xylostella</name>
    <name type="common">Diamondback moth</name>
    <name type="synonym">Plutella maculipennis</name>
    <dbReference type="NCBI Taxonomy" id="51655"/>
    <lineage>
        <taxon>Eukaryota</taxon>
        <taxon>Metazoa</taxon>
        <taxon>Ecdysozoa</taxon>
        <taxon>Arthropoda</taxon>
        <taxon>Hexapoda</taxon>
        <taxon>Insecta</taxon>
        <taxon>Pterygota</taxon>
        <taxon>Neoptera</taxon>
        <taxon>Endopterygota</taxon>
        <taxon>Lepidoptera</taxon>
        <taxon>Glossata</taxon>
        <taxon>Ditrysia</taxon>
        <taxon>Yponomeutoidea</taxon>
        <taxon>Plutellidae</taxon>
        <taxon>Plutella</taxon>
    </lineage>
</organism>
<dbReference type="EMBL" id="JAHIBW010000020">
    <property type="protein sequence ID" value="KAG7300621.1"/>
    <property type="molecule type" value="Genomic_DNA"/>
</dbReference>
<protein>
    <submittedName>
        <fullName evidence="1">Uncharacterized protein</fullName>
    </submittedName>
</protein>
<keyword evidence="2" id="KW-1185">Reference proteome</keyword>
<sequence length="69" mass="7652">MHSSAHALLKLGAMEIALERDMGRKETDIERSMRTRHWSVQQLGLSNGGVKNFVDNIIGAYLADGCFGF</sequence>
<name>A0ABQ7Q5U9_PLUXY</name>
<gene>
    <name evidence="1" type="ORF">JYU34_014914</name>
</gene>
<reference evidence="1 2" key="1">
    <citation type="submission" date="2021-06" db="EMBL/GenBank/DDBJ databases">
        <title>A haploid diamondback moth (Plutella xylostella L.) genome assembly resolves 31 chromosomes and identifies a diamide resistance mutation.</title>
        <authorList>
            <person name="Ward C.M."/>
            <person name="Perry K.D."/>
            <person name="Baker G."/>
            <person name="Powis K."/>
            <person name="Heckel D.G."/>
            <person name="Baxter S.W."/>
        </authorList>
    </citation>
    <scope>NUCLEOTIDE SEQUENCE [LARGE SCALE GENOMIC DNA]</scope>
    <source>
        <strain evidence="1 2">LV</strain>
        <tissue evidence="1">Single pupa</tissue>
    </source>
</reference>
<comment type="caution">
    <text evidence="1">The sequence shown here is derived from an EMBL/GenBank/DDBJ whole genome shotgun (WGS) entry which is preliminary data.</text>
</comment>